<dbReference type="SMART" id="SM00320">
    <property type="entry name" value="WD40"/>
    <property type="match status" value="2"/>
</dbReference>
<evidence type="ECO:0000313" key="2">
    <source>
        <dbReference type="Proteomes" id="UP000694843"/>
    </source>
</evidence>
<dbReference type="InterPro" id="IPR015943">
    <property type="entry name" value="WD40/YVTN_repeat-like_dom_sf"/>
</dbReference>
<sequence>MGGEGSSVELGSPISCIATPDSGFLDWCLVGGVNGSVTLLGLENHALQPVTSTLVHAARQDVAVSGLAWAEVEGSAAVGYSDGAVRICSVHSPSALTIHIHQGAVELLCWSPTGGLLFSGGPRCASARVWRLQEQQRLGDEAAAAPSSPAEMQRAWSPVHNLGLDAAPVTAAAWSGIV</sequence>
<name>A0A979FQT7_HYAAZ</name>
<reference evidence="3" key="1">
    <citation type="submission" date="2025-08" db="UniProtKB">
        <authorList>
            <consortium name="RefSeq"/>
        </authorList>
    </citation>
    <scope>IDENTIFICATION</scope>
    <source>
        <tissue evidence="3">Whole organism</tissue>
    </source>
</reference>
<dbReference type="RefSeq" id="XP_047739470.1">
    <property type="nucleotide sequence ID" value="XM_047883514.1"/>
</dbReference>
<dbReference type="InterPro" id="IPR001680">
    <property type="entry name" value="WD40_rpt"/>
</dbReference>
<proteinExistence type="predicted"/>
<evidence type="ECO:0000259" key="1">
    <source>
        <dbReference type="Pfam" id="PF12894"/>
    </source>
</evidence>
<dbReference type="GeneID" id="125178829"/>
<dbReference type="KEGG" id="hazt:125178829"/>
<protein>
    <submittedName>
        <fullName evidence="3">Uncharacterized protein LOC125178829</fullName>
    </submittedName>
</protein>
<dbReference type="Proteomes" id="UP000694843">
    <property type="component" value="Unplaced"/>
</dbReference>
<dbReference type="Gene3D" id="2.130.10.10">
    <property type="entry name" value="YVTN repeat-like/Quinoprotein amine dehydrogenase"/>
    <property type="match status" value="1"/>
</dbReference>
<dbReference type="AlphaFoldDB" id="A0A979FQT7"/>
<feature type="non-terminal residue" evidence="3">
    <location>
        <position position="178"/>
    </location>
</feature>
<dbReference type="Pfam" id="PF12894">
    <property type="entry name" value="ANAPC4_WD40"/>
    <property type="match status" value="1"/>
</dbReference>
<dbReference type="InterPro" id="IPR036322">
    <property type="entry name" value="WD40_repeat_dom_sf"/>
</dbReference>
<evidence type="ECO:0000313" key="3">
    <source>
        <dbReference type="RefSeq" id="XP_047739470.1"/>
    </source>
</evidence>
<gene>
    <name evidence="3" type="primary">LOC125178829</name>
</gene>
<keyword evidence="2" id="KW-1185">Reference proteome</keyword>
<dbReference type="InterPro" id="IPR024977">
    <property type="entry name" value="Apc4-like_WD40_dom"/>
</dbReference>
<dbReference type="SUPFAM" id="SSF50978">
    <property type="entry name" value="WD40 repeat-like"/>
    <property type="match status" value="1"/>
</dbReference>
<accession>A0A979FQT7</accession>
<feature type="domain" description="Anaphase-promoting complex subunit 4-like WD40" evidence="1">
    <location>
        <begin position="56"/>
        <end position="111"/>
    </location>
</feature>
<organism evidence="2 3">
    <name type="scientific">Hyalella azteca</name>
    <name type="common">Amphipod</name>
    <dbReference type="NCBI Taxonomy" id="294128"/>
    <lineage>
        <taxon>Eukaryota</taxon>
        <taxon>Metazoa</taxon>
        <taxon>Ecdysozoa</taxon>
        <taxon>Arthropoda</taxon>
        <taxon>Crustacea</taxon>
        <taxon>Multicrustacea</taxon>
        <taxon>Malacostraca</taxon>
        <taxon>Eumalacostraca</taxon>
        <taxon>Peracarida</taxon>
        <taxon>Amphipoda</taxon>
        <taxon>Senticaudata</taxon>
        <taxon>Talitrida</taxon>
        <taxon>Talitroidea</taxon>
        <taxon>Hyalellidae</taxon>
        <taxon>Hyalella</taxon>
    </lineage>
</organism>